<evidence type="ECO:0000256" key="1">
    <source>
        <dbReference type="SAM" id="MobiDB-lite"/>
    </source>
</evidence>
<dbReference type="Pfam" id="PF06701">
    <property type="entry name" value="MIB_HERC2"/>
    <property type="match status" value="1"/>
</dbReference>
<feature type="domain" description="MIB/HERC2" evidence="2">
    <location>
        <begin position="37"/>
        <end position="110"/>
    </location>
</feature>
<dbReference type="PROSITE" id="PS51416">
    <property type="entry name" value="MIB_HERC2"/>
    <property type="match status" value="1"/>
</dbReference>
<organism evidence="3 4">
    <name type="scientific">Cirrhinus mrigala</name>
    <name type="common">Mrigala</name>
    <dbReference type="NCBI Taxonomy" id="683832"/>
    <lineage>
        <taxon>Eukaryota</taxon>
        <taxon>Metazoa</taxon>
        <taxon>Chordata</taxon>
        <taxon>Craniata</taxon>
        <taxon>Vertebrata</taxon>
        <taxon>Euteleostomi</taxon>
        <taxon>Actinopterygii</taxon>
        <taxon>Neopterygii</taxon>
        <taxon>Teleostei</taxon>
        <taxon>Ostariophysi</taxon>
        <taxon>Cypriniformes</taxon>
        <taxon>Cyprinidae</taxon>
        <taxon>Labeoninae</taxon>
        <taxon>Labeonini</taxon>
        <taxon>Cirrhinus</taxon>
    </lineage>
</organism>
<accession>A0ABD0R0W8</accession>
<dbReference type="SUPFAM" id="SSF159034">
    <property type="entry name" value="Mib/herc2 domain-like"/>
    <property type="match status" value="1"/>
</dbReference>
<protein>
    <recommendedName>
        <fullName evidence="2">MIB/HERC2 domain-containing protein</fullName>
    </recommendedName>
</protein>
<dbReference type="FunFam" id="2.30.30.40:FF:000074">
    <property type="entry name" value="E3 ubiquitin-protein ligase HERC2 isoform X1"/>
    <property type="match status" value="1"/>
</dbReference>
<dbReference type="Proteomes" id="UP001529510">
    <property type="component" value="Unassembled WGS sequence"/>
</dbReference>
<feature type="compositionally biased region" description="Acidic residues" evidence="1">
    <location>
        <begin position="1"/>
        <end position="10"/>
    </location>
</feature>
<dbReference type="EMBL" id="JAMKFB020000006">
    <property type="protein sequence ID" value="KAL0191296.1"/>
    <property type="molecule type" value="Genomic_DNA"/>
</dbReference>
<evidence type="ECO:0000313" key="3">
    <source>
        <dbReference type="EMBL" id="KAL0191296.1"/>
    </source>
</evidence>
<feature type="non-terminal residue" evidence="3">
    <location>
        <position position="187"/>
    </location>
</feature>
<sequence length="187" mass="19922">PSCDSSEEELSSVAHGGSATVLEESRKETAPTPLPASGPELAAMMKIGTRVMRGPDWKWGDQDGPPPGLGRVIGELGEDGWIRVQWDTSSTNSYRMGKEGKYDLKLAEPPPATQPATEDSDTEDDTEGEVMEKSVHPTAIMLTSTVNLLKTLSLSSGIHAEVMQVDAVSTLCGLLRILVESGANDKT</sequence>
<feature type="compositionally biased region" description="Acidic residues" evidence="1">
    <location>
        <begin position="118"/>
        <end position="129"/>
    </location>
</feature>
<feature type="non-terminal residue" evidence="3">
    <location>
        <position position="1"/>
    </location>
</feature>
<dbReference type="Gene3D" id="2.30.30.40">
    <property type="entry name" value="SH3 Domains"/>
    <property type="match status" value="1"/>
</dbReference>
<feature type="compositionally biased region" description="Basic and acidic residues" evidence="1">
    <location>
        <begin position="96"/>
        <end position="106"/>
    </location>
</feature>
<evidence type="ECO:0000313" key="4">
    <source>
        <dbReference type="Proteomes" id="UP001529510"/>
    </source>
</evidence>
<dbReference type="InterPro" id="IPR010606">
    <property type="entry name" value="Mib_Herc2"/>
</dbReference>
<feature type="region of interest" description="Disordered" evidence="1">
    <location>
        <begin position="1"/>
        <end position="43"/>
    </location>
</feature>
<gene>
    <name evidence="3" type="ORF">M9458_013994</name>
</gene>
<feature type="region of interest" description="Disordered" evidence="1">
    <location>
        <begin position="87"/>
        <end position="136"/>
    </location>
</feature>
<dbReference type="AlphaFoldDB" id="A0ABD0R0W8"/>
<name>A0ABD0R0W8_CIRMR</name>
<proteinExistence type="predicted"/>
<evidence type="ECO:0000259" key="2">
    <source>
        <dbReference type="PROSITE" id="PS51416"/>
    </source>
</evidence>
<comment type="caution">
    <text evidence="3">The sequence shown here is derived from an EMBL/GenBank/DDBJ whole genome shotgun (WGS) entry which is preliminary data.</text>
</comment>
<reference evidence="3 4" key="1">
    <citation type="submission" date="2024-05" db="EMBL/GenBank/DDBJ databases">
        <title>Genome sequencing and assembly of Indian major carp, Cirrhinus mrigala (Hamilton, 1822).</title>
        <authorList>
            <person name="Mohindra V."/>
            <person name="Chowdhury L.M."/>
            <person name="Lal K."/>
            <person name="Jena J.K."/>
        </authorList>
    </citation>
    <scope>NUCLEOTIDE SEQUENCE [LARGE SCALE GENOMIC DNA]</scope>
    <source>
        <strain evidence="3">CM1030</strain>
        <tissue evidence="3">Blood</tissue>
    </source>
</reference>
<dbReference type="InterPro" id="IPR037252">
    <property type="entry name" value="Mib_Herc2_sf"/>
</dbReference>
<keyword evidence="4" id="KW-1185">Reference proteome</keyword>